<gene>
    <name evidence="5" type="ORF">DFP76_1123</name>
</gene>
<dbReference type="GO" id="GO:0003677">
    <property type="term" value="F:DNA binding"/>
    <property type="evidence" value="ECO:0007669"/>
    <property type="project" value="UniProtKB-KW"/>
</dbReference>
<keyword evidence="6" id="KW-1185">Reference proteome</keyword>
<reference evidence="5 6" key="1">
    <citation type="submission" date="2018-06" db="EMBL/GenBank/DDBJ databases">
        <title>Genomic Encyclopedia of Type Strains, Phase III (KMG-III): the genomes of soil and plant-associated and newly described type strains.</title>
        <authorList>
            <person name="Whitman W."/>
        </authorList>
    </citation>
    <scope>NUCLEOTIDE SEQUENCE [LARGE SCALE GENOMIC DNA]</scope>
    <source>
        <strain evidence="5 6">CECT 7732</strain>
    </source>
</reference>
<protein>
    <submittedName>
        <fullName evidence="5">DNA-binding transcriptional MerR regulator</fullName>
    </submittedName>
</protein>
<feature type="domain" description="HTH merR-type" evidence="4">
    <location>
        <begin position="1"/>
        <end position="69"/>
    </location>
</feature>
<dbReference type="EMBL" id="QNRF01000012">
    <property type="protein sequence ID" value="RBO79621.1"/>
    <property type="molecule type" value="Genomic_DNA"/>
</dbReference>
<dbReference type="Proteomes" id="UP000252086">
    <property type="component" value="Unassembled WGS sequence"/>
</dbReference>
<dbReference type="AlphaFoldDB" id="A0A366CVW3"/>
<dbReference type="InterPro" id="IPR000551">
    <property type="entry name" value="MerR-type_HTH_dom"/>
</dbReference>
<keyword evidence="2 5" id="KW-0238">DNA-binding</keyword>
<sequence length="150" mass="16797">MRVSEIARKALVTADTVRHYTRLGLISAERDPDNDYQLYDKTALQRLKFIRQATELGFSLKQVENILQQSDCGDSPCPMVRDLLQQKVPETKAKIAQLQAHLAKMETALAAWESMPDGVPDGHSICCLIEDWENVSLQDNAPEGCHDGCK</sequence>
<dbReference type="OrthoDB" id="9808480at2"/>
<dbReference type="PRINTS" id="PR00040">
    <property type="entry name" value="HTHMERR"/>
</dbReference>
<evidence type="ECO:0000256" key="3">
    <source>
        <dbReference type="ARBA" id="ARBA00023163"/>
    </source>
</evidence>
<dbReference type="Pfam" id="PF13411">
    <property type="entry name" value="MerR_1"/>
    <property type="match status" value="1"/>
</dbReference>
<evidence type="ECO:0000256" key="1">
    <source>
        <dbReference type="ARBA" id="ARBA00023015"/>
    </source>
</evidence>
<keyword evidence="1" id="KW-0805">Transcription regulation</keyword>
<name>A0A366CVW3_9GAMM</name>
<evidence type="ECO:0000256" key="2">
    <source>
        <dbReference type="ARBA" id="ARBA00023125"/>
    </source>
</evidence>
<organism evidence="5 6">
    <name type="scientific">Marinomonas aquiplantarum</name>
    <dbReference type="NCBI Taxonomy" id="491951"/>
    <lineage>
        <taxon>Bacteria</taxon>
        <taxon>Pseudomonadati</taxon>
        <taxon>Pseudomonadota</taxon>
        <taxon>Gammaproteobacteria</taxon>
        <taxon>Oceanospirillales</taxon>
        <taxon>Oceanospirillaceae</taxon>
        <taxon>Marinomonas</taxon>
    </lineage>
</organism>
<dbReference type="GO" id="GO:0003700">
    <property type="term" value="F:DNA-binding transcription factor activity"/>
    <property type="evidence" value="ECO:0007669"/>
    <property type="project" value="InterPro"/>
</dbReference>
<evidence type="ECO:0000313" key="6">
    <source>
        <dbReference type="Proteomes" id="UP000252086"/>
    </source>
</evidence>
<dbReference type="PROSITE" id="PS50937">
    <property type="entry name" value="HTH_MERR_2"/>
    <property type="match status" value="1"/>
</dbReference>
<dbReference type="PANTHER" id="PTHR30204:SF94">
    <property type="entry name" value="HEAVY METAL-DEPENDENT TRANSCRIPTIONAL REGULATOR HI_0293-RELATED"/>
    <property type="match status" value="1"/>
</dbReference>
<proteinExistence type="predicted"/>
<accession>A0A366CVW3</accession>
<comment type="caution">
    <text evidence="5">The sequence shown here is derived from an EMBL/GenBank/DDBJ whole genome shotgun (WGS) entry which is preliminary data.</text>
</comment>
<dbReference type="RefSeq" id="WP_113875618.1">
    <property type="nucleotide sequence ID" value="NZ_QNRF01000012.1"/>
</dbReference>
<dbReference type="InterPro" id="IPR009061">
    <property type="entry name" value="DNA-bd_dom_put_sf"/>
</dbReference>
<dbReference type="PANTHER" id="PTHR30204">
    <property type="entry name" value="REDOX-CYCLING DRUG-SENSING TRANSCRIPTIONAL ACTIVATOR SOXR"/>
    <property type="match status" value="1"/>
</dbReference>
<keyword evidence="3" id="KW-0804">Transcription</keyword>
<evidence type="ECO:0000313" key="5">
    <source>
        <dbReference type="EMBL" id="RBO79621.1"/>
    </source>
</evidence>
<dbReference type="SUPFAM" id="SSF46955">
    <property type="entry name" value="Putative DNA-binding domain"/>
    <property type="match status" value="1"/>
</dbReference>
<dbReference type="Gene3D" id="1.10.1660.10">
    <property type="match status" value="1"/>
</dbReference>
<dbReference type="InterPro" id="IPR047057">
    <property type="entry name" value="MerR_fam"/>
</dbReference>
<evidence type="ECO:0000259" key="4">
    <source>
        <dbReference type="PROSITE" id="PS50937"/>
    </source>
</evidence>
<dbReference type="SMART" id="SM00422">
    <property type="entry name" value="HTH_MERR"/>
    <property type="match status" value="1"/>
</dbReference>